<keyword evidence="3" id="KW-1185">Reference proteome</keyword>
<sequence>MSGILASPPHKRPRTENTLPTLLHNNTPSVTTLHTSSHTLPNAPSQSDNWSRTNYATKSQPPRPQPAFTTNQLPQSATQAPALPPDDRPHRHRQPTKKVLNID</sequence>
<evidence type="ECO:0000256" key="1">
    <source>
        <dbReference type="SAM" id="MobiDB-lite"/>
    </source>
</evidence>
<accession>A0A2V1D8M1</accession>
<dbReference type="AlphaFoldDB" id="A0A2V1D8M1"/>
<name>A0A2V1D8M1_9PLEO</name>
<proteinExistence type="predicted"/>
<dbReference type="OrthoDB" id="10453642at2759"/>
<gene>
    <name evidence="2" type="ORF">DM02DRAFT_191678</name>
</gene>
<evidence type="ECO:0000313" key="2">
    <source>
        <dbReference type="EMBL" id="PVH94402.1"/>
    </source>
</evidence>
<feature type="compositionally biased region" description="Polar residues" evidence="1">
    <location>
        <begin position="67"/>
        <end position="79"/>
    </location>
</feature>
<reference evidence="2 3" key="1">
    <citation type="journal article" date="2018" name="Sci. Rep.">
        <title>Comparative genomics provides insights into the lifestyle and reveals functional heterogeneity of dark septate endophytic fungi.</title>
        <authorList>
            <person name="Knapp D.G."/>
            <person name="Nemeth J.B."/>
            <person name="Barry K."/>
            <person name="Hainaut M."/>
            <person name="Henrissat B."/>
            <person name="Johnson J."/>
            <person name="Kuo A."/>
            <person name="Lim J.H.P."/>
            <person name="Lipzen A."/>
            <person name="Nolan M."/>
            <person name="Ohm R.A."/>
            <person name="Tamas L."/>
            <person name="Grigoriev I.V."/>
            <person name="Spatafora J.W."/>
            <person name="Nagy L.G."/>
            <person name="Kovacs G.M."/>
        </authorList>
    </citation>
    <scope>NUCLEOTIDE SEQUENCE [LARGE SCALE GENOMIC DNA]</scope>
    <source>
        <strain evidence="2 3">DSE2036</strain>
    </source>
</reference>
<organism evidence="2 3">
    <name type="scientific">Periconia macrospinosa</name>
    <dbReference type="NCBI Taxonomy" id="97972"/>
    <lineage>
        <taxon>Eukaryota</taxon>
        <taxon>Fungi</taxon>
        <taxon>Dikarya</taxon>
        <taxon>Ascomycota</taxon>
        <taxon>Pezizomycotina</taxon>
        <taxon>Dothideomycetes</taxon>
        <taxon>Pleosporomycetidae</taxon>
        <taxon>Pleosporales</taxon>
        <taxon>Massarineae</taxon>
        <taxon>Periconiaceae</taxon>
        <taxon>Periconia</taxon>
    </lineage>
</organism>
<feature type="region of interest" description="Disordered" evidence="1">
    <location>
        <begin position="1"/>
        <end position="103"/>
    </location>
</feature>
<evidence type="ECO:0000313" key="3">
    <source>
        <dbReference type="Proteomes" id="UP000244855"/>
    </source>
</evidence>
<dbReference type="Proteomes" id="UP000244855">
    <property type="component" value="Unassembled WGS sequence"/>
</dbReference>
<feature type="compositionally biased region" description="Low complexity" evidence="1">
    <location>
        <begin position="27"/>
        <end position="41"/>
    </location>
</feature>
<protein>
    <submittedName>
        <fullName evidence="2">Uncharacterized protein</fullName>
    </submittedName>
</protein>
<feature type="compositionally biased region" description="Polar residues" evidence="1">
    <location>
        <begin position="42"/>
        <end position="60"/>
    </location>
</feature>
<feature type="compositionally biased region" description="Polar residues" evidence="1">
    <location>
        <begin position="16"/>
        <end position="26"/>
    </location>
</feature>
<dbReference type="EMBL" id="KZ805536">
    <property type="protein sequence ID" value="PVH94402.1"/>
    <property type="molecule type" value="Genomic_DNA"/>
</dbReference>